<feature type="region of interest" description="Disordered" evidence="1">
    <location>
        <begin position="1"/>
        <end position="27"/>
    </location>
</feature>
<organism evidence="2 3">
    <name type="scientific">Oryza rufipogon</name>
    <name type="common">Brownbeard rice</name>
    <name type="synonym">Asian wild rice</name>
    <dbReference type="NCBI Taxonomy" id="4529"/>
    <lineage>
        <taxon>Eukaryota</taxon>
        <taxon>Viridiplantae</taxon>
        <taxon>Streptophyta</taxon>
        <taxon>Embryophyta</taxon>
        <taxon>Tracheophyta</taxon>
        <taxon>Spermatophyta</taxon>
        <taxon>Magnoliopsida</taxon>
        <taxon>Liliopsida</taxon>
        <taxon>Poales</taxon>
        <taxon>Poaceae</taxon>
        <taxon>BOP clade</taxon>
        <taxon>Oryzoideae</taxon>
        <taxon>Oryzeae</taxon>
        <taxon>Oryzinae</taxon>
        <taxon>Oryza</taxon>
    </lineage>
</organism>
<keyword evidence="3" id="KW-1185">Reference proteome</keyword>
<name>A0A0E0QZG3_ORYRU</name>
<evidence type="ECO:0000313" key="2">
    <source>
        <dbReference type="EnsemblPlants" id="ORUFI10G11400.1"/>
    </source>
</evidence>
<dbReference type="EnsemblPlants" id="ORUFI10G11400.1">
    <property type="protein sequence ID" value="ORUFI10G11400.1"/>
    <property type="gene ID" value="ORUFI10G11400"/>
</dbReference>
<dbReference type="Proteomes" id="UP000008022">
    <property type="component" value="Unassembled WGS sequence"/>
</dbReference>
<proteinExistence type="predicted"/>
<dbReference type="AlphaFoldDB" id="A0A0E0QZG3"/>
<reference evidence="3" key="1">
    <citation type="submission" date="2013-06" db="EMBL/GenBank/DDBJ databases">
        <authorList>
            <person name="Zhao Q."/>
        </authorList>
    </citation>
    <scope>NUCLEOTIDE SEQUENCE</scope>
    <source>
        <strain evidence="3">cv. W1943</strain>
    </source>
</reference>
<feature type="compositionally biased region" description="Basic and acidic residues" evidence="1">
    <location>
        <begin position="8"/>
        <end position="19"/>
    </location>
</feature>
<reference evidence="2" key="2">
    <citation type="submission" date="2015-06" db="UniProtKB">
        <authorList>
            <consortium name="EnsemblPlants"/>
        </authorList>
    </citation>
    <scope>IDENTIFICATION</scope>
</reference>
<accession>A0A0E0QZG3</accession>
<dbReference type="Gramene" id="ORUFI10G11400.1">
    <property type="protein sequence ID" value="ORUFI10G11400.1"/>
    <property type="gene ID" value="ORUFI10G11400"/>
</dbReference>
<dbReference type="HOGENOM" id="CLU_2926742_0_0_1"/>
<sequence length="61" mass="6896">MAKWPITKGKEERKYRGVSENRTSTPSNVYGAIKDEIFGLEGCGTNCQPDEFTQHDECEGR</sequence>
<evidence type="ECO:0000256" key="1">
    <source>
        <dbReference type="SAM" id="MobiDB-lite"/>
    </source>
</evidence>
<protein>
    <submittedName>
        <fullName evidence="2">Uncharacterized protein</fullName>
    </submittedName>
</protein>
<evidence type="ECO:0000313" key="3">
    <source>
        <dbReference type="Proteomes" id="UP000008022"/>
    </source>
</evidence>